<dbReference type="InterPro" id="IPR027417">
    <property type="entry name" value="P-loop_NTPase"/>
</dbReference>
<name>A0ABS5ZSX2_9PROT</name>
<dbReference type="EMBL" id="JABELD010000122">
    <property type="protein sequence ID" value="MBU2739738.1"/>
    <property type="molecule type" value="Genomic_DNA"/>
</dbReference>
<sequence length="390" mass="43429">MKHFPRPRLAMEMIESCMGKTLFGDTHNGLFLAAPRRTGKTTFLRMDLKPALEQQGVHVIYVDLWSDLDGDPGLIIADAIGKALANTNTAFNKIARNTRLDKVTIPGVSLGFNRPDQPDTITLTDALRAMIEAAKSPVALIIDEAQHALTSERGRNTMVALKSARDQINAPGLVQLMLIMSGSDRDKLLHLVHGNSSPFFGSQVGHMPELDQNFIAFIAQEIEAVRPDLIPVDVNTLFRAFQLFGNRPQLIMTAVTDAISPLASTSERFECKVMDEALLRQKRDEDEMKNGFLALTPLGQAIIWRMLEMGENFRPYDAAALDFYAEKTAKKPSIANVQKTIQTLRDQNHPMIWKSAMGEYSVSDAAMHRWYLKKAENGGWPPTRQGENNA</sequence>
<dbReference type="Proteomes" id="UP001197028">
    <property type="component" value="Unassembled WGS sequence"/>
</dbReference>
<protein>
    <submittedName>
        <fullName evidence="2">ATP-binding protein</fullName>
    </submittedName>
</protein>
<dbReference type="GO" id="GO:0005524">
    <property type="term" value="F:ATP binding"/>
    <property type="evidence" value="ECO:0007669"/>
    <property type="project" value="UniProtKB-KW"/>
</dbReference>
<comment type="caution">
    <text evidence="2">The sequence shown here is derived from an EMBL/GenBank/DDBJ whole genome shotgun (WGS) entry which is preliminary data.</text>
</comment>
<dbReference type="PANTHER" id="PTHR34301:SF8">
    <property type="entry name" value="ATPASE DOMAIN-CONTAINING PROTEIN"/>
    <property type="match status" value="1"/>
</dbReference>
<organism evidence="2 3">
    <name type="scientific">Acidithiobacillus concretivorus</name>
    <dbReference type="NCBI Taxonomy" id="3063952"/>
    <lineage>
        <taxon>Bacteria</taxon>
        <taxon>Pseudomonadati</taxon>
        <taxon>Pseudomonadota</taxon>
        <taxon>Acidithiobacillia</taxon>
        <taxon>Acidithiobacillales</taxon>
        <taxon>Acidithiobacillaceae</taxon>
        <taxon>Acidithiobacillus</taxon>
    </lineage>
</organism>
<dbReference type="PANTHER" id="PTHR34301">
    <property type="entry name" value="DNA-BINDING PROTEIN-RELATED"/>
    <property type="match status" value="1"/>
</dbReference>
<evidence type="ECO:0000259" key="1">
    <source>
        <dbReference type="Pfam" id="PF13401"/>
    </source>
</evidence>
<reference evidence="2 3" key="1">
    <citation type="journal article" date="2021" name="ISME J.">
        <title>Genomic evolution of the class Acidithiobacillia: deep-branching Proteobacteria living in extreme acidic conditions.</title>
        <authorList>
            <person name="Moya-Beltran A."/>
            <person name="Beard S."/>
            <person name="Rojas-Villalobos C."/>
            <person name="Issotta F."/>
            <person name="Gallardo Y."/>
            <person name="Ulloa R."/>
            <person name="Giaveno A."/>
            <person name="Degli Esposti M."/>
            <person name="Johnson D.B."/>
            <person name="Quatrini R."/>
        </authorList>
    </citation>
    <scope>NUCLEOTIDE SEQUENCE [LARGE SCALE GENOMIC DNA]</scope>
    <source>
        <strain evidence="2 3">ATCC 19703</strain>
    </source>
</reference>
<proteinExistence type="predicted"/>
<dbReference type="Gene3D" id="3.40.50.300">
    <property type="entry name" value="P-loop containing nucleotide triphosphate hydrolases"/>
    <property type="match status" value="1"/>
</dbReference>
<dbReference type="Pfam" id="PF13401">
    <property type="entry name" value="AAA_22"/>
    <property type="match status" value="1"/>
</dbReference>
<keyword evidence="3" id="KW-1185">Reference proteome</keyword>
<accession>A0ABS5ZSX2</accession>
<evidence type="ECO:0000313" key="3">
    <source>
        <dbReference type="Proteomes" id="UP001197028"/>
    </source>
</evidence>
<keyword evidence="2" id="KW-0547">Nucleotide-binding</keyword>
<dbReference type="SUPFAM" id="SSF52540">
    <property type="entry name" value="P-loop containing nucleoside triphosphate hydrolases"/>
    <property type="match status" value="1"/>
</dbReference>
<evidence type="ECO:0000313" key="2">
    <source>
        <dbReference type="EMBL" id="MBU2739738.1"/>
    </source>
</evidence>
<gene>
    <name evidence="2" type="ORF">HJG40_13325</name>
</gene>
<feature type="domain" description="ORC1/DEAH AAA+ ATPase" evidence="1">
    <location>
        <begin position="29"/>
        <end position="182"/>
    </location>
</feature>
<keyword evidence="2" id="KW-0067">ATP-binding</keyword>
<dbReference type="InterPro" id="IPR049945">
    <property type="entry name" value="AAA_22"/>
</dbReference>